<dbReference type="KEGG" id="kak:Kalk_03890"/>
<evidence type="ECO:0000256" key="9">
    <source>
        <dbReference type="HAMAP-Rule" id="MF_01620"/>
    </source>
</evidence>
<evidence type="ECO:0000256" key="6">
    <source>
        <dbReference type="ARBA" id="ARBA00023098"/>
    </source>
</evidence>
<dbReference type="InterPro" id="IPR012805">
    <property type="entry name" value="FadA"/>
</dbReference>
<evidence type="ECO:0000256" key="7">
    <source>
        <dbReference type="ARBA" id="ARBA00023315"/>
    </source>
</evidence>
<comment type="catalytic activity">
    <reaction evidence="9">
        <text>an acyl-CoA + acetyl-CoA = a 3-oxoacyl-CoA + CoA</text>
        <dbReference type="Rhea" id="RHEA:21564"/>
        <dbReference type="ChEBI" id="CHEBI:57287"/>
        <dbReference type="ChEBI" id="CHEBI:57288"/>
        <dbReference type="ChEBI" id="CHEBI:58342"/>
        <dbReference type="ChEBI" id="CHEBI:90726"/>
        <dbReference type="EC" id="2.3.1.16"/>
    </reaction>
</comment>
<keyword evidence="7 9" id="KW-0012">Acyltransferase</keyword>
<dbReference type="PROSITE" id="PS00098">
    <property type="entry name" value="THIOLASE_1"/>
    <property type="match status" value="1"/>
</dbReference>
<dbReference type="InterPro" id="IPR020615">
    <property type="entry name" value="Thiolase_acyl_enz_int_AS"/>
</dbReference>
<dbReference type="Proteomes" id="UP000235116">
    <property type="component" value="Chromosome"/>
</dbReference>
<feature type="active site" description="Proton acceptor" evidence="9 10">
    <location>
        <position position="377"/>
    </location>
</feature>
<keyword evidence="15" id="KW-1185">Reference proteome</keyword>
<keyword evidence="2 9" id="KW-0963">Cytoplasm</keyword>
<dbReference type="InterPro" id="IPR016039">
    <property type="entry name" value="Thiolase-like"/>
</dbReference>
<protein>
    <recommendedName>
        <fullName evidence="9">3-ketoacyl-CoA thiolase</fullName>
        <ecNumber evidence="9">2.3.1.16</ecNumber>
    </recommendedName>
    <alternativeName>
        <fullName evidence="9">Acetyl-CoA acyltransferase</fullName>
    </alternativeName>
    <alternativeName>
        <fullName evidence="9">Beta-ketothiolase</fullName>
    </alternativeName>
    <alternativeName>
        <fullName evidence="9">Fatty acid oxidation complex subunit beta</fullName>
    </alternativeName>
</protein>
<keyword evidence="6 9" id="KW-0443">Lipid metabolism</keyword>
<feature type="active site" description="Acyl-thioester intermediate" evidence="9 10">
    <location>
        <position position="95"/>
    </location>
</feature>
<keyword evidence="3 9" id="KW-0808">Transferase</keyword>
<comment type="catalytic activity">
    <reaction evidence="8">
        <text>succinyl-CoA + acetyl-CoA = 3-oxoadipyl-CoA + CoA</text>
        <dbReference type="Rhea" id="RHEA:19481"/>
        <dbReference type="ChEBI" id="CHEBI:57287"/>
        <dbReference type="ChEBI" id="CHEBI:57288"/>
        <dbReference type="ChEBI" id="CHEBI:57292"/>
        <dbReference type="ChEBI" id="CHEBI:57348"/>
        <dbReference type="EC" id="2.3.1.174"/>
    </reaction>
</comment>
<evidence type="ECO:0000259" key="12">
    <source>
        <dbReference type="Pfam" id="PF00108"/>
    </source>
</evidence>
<sequence>MSLNPRDVVIVDAVRTPMGKSRNGQFRNVRAEKLSAELIRALQKRNPNWNPAETEDVIWGCVNQTLEQGMNVARNIAIMAELPRTVAGQTVNRLCGSSMQALHTAAQSIMTGNGDVFVIGGVEHMGHVEMTHGVDLNPEASKYVAKASNMMGLTAEMLGRMHGISRQAMDEFGARSHRLAWEATQEGRWNNEIVPVEGHNADGFKVLCEIDEVIRPETTVEGLAGLRPVFDPRNGQVTAGTSSALSDGASSILVMSAERAQALGLKPRAKIRSMAVAGCDAAIMGYGPVPATQKALKRAGLTMDDIDYVELNEAFAAQSLPCAKDLKLIDKVDDKVNLNGGAIALGHPLGCSGARIVGTLLNVMEWKDGNIGLATMCIGLGQGIATVIERV</sequence>
<evidence type="ECO:0000256" key="8">
    <source>
        <dbReference type="ARBA" id="ARBA00048527"/>
    </source>
</evidence>
<evidence type="ECO:0000259" key="13">
    <source>
        <dbReference type="Pfam" id="PF02803"/>
    </source>
</evidence>
<organism evidence="14 15">
    <name type="scientific">Ketobacter alkanivorans</name>
    <dbReference type="NCBI Taxonomy" id="1917421"/>
    <lineage>
        <taxon>Bacteria</taxon>
        <taxon>Pseudomonadati</taxon>
        <taxon>Pseudomonadota</taxon>
        <taxon>Gammaproteobacteria</taxon>
        <taxon>Pseudomonadales</taxon>
        <taxon>Ketobacteraceae</taxon>
        <taxon>Ketobacter</taxon>
    </lineage>
</organism>
<feature type="domain" description="Thiolase N-terminal" evidence="12">
    <location>
        <begin position="8"/>
        <end position="257"/>
    </location>
</feature>
<dbReference type="NCBIfam" id="TIGR01930">
    <property type="entry name" value="AcCoA-C-Actrans"/>
    <property type="match status" value="1"/>
</dbReference>
<keyword evidence="4 9" id="KW-0276">Fatty acid metabolism</keyword>
<dbReference type="AlphaFoldDB" id="A0A2K9LHH6"/>
<dbReference type="EMBL" id="CP022684">
    <property type="protein sequence ID" value="AUM11611.1"/>
    <property type="molecule type" value="Genomic_DNA"/>
</dbReference>
<keyword evidence="5 9" id="KW-0442">Lipid degradation</keyword>
<feature type="domain" description="Thiolase C-terminal" evidence="13">
    <location>
        <begin position="265"/>
        <end position="390"/>
    </location>
</feature>
<dbReference type="InterPro" id="IPR020613">
    <property type="entry name" value="Thiolase_CS"/>
</dbReference>
<dbReference type="PROSITE" id="PS00099">
    <property type="entry name" value="THIOLASE_3"/>
    <property type="match status" value="1"/>
</dbReference>
<dbReference type="InterPro" id="IPR002155">
    <property type="entry name" value="Thiolase"/>
</dbReference>
<gene>
    <name evidence="9" type="primary">fadA</name>
    <name evidence="14" type="ORF">Kalk_03890</name>
</gene>
<evidence type="ECO:0000256" key="1">
    <source>
        <dbReference type="ARBA" id="ARBA00010982"/>
    </source>
</evidence>
<accession>A0A2K9LHH6</accession>
<evidence type="ECO:0000256" key="11">
    <source>
        <dbReference type="RuleBase" id="RU003557"/>
    </source>
</evidence>
<comment type="subunit">
    <text evidence="9">Heterotetramer of two alpha chains (FadB) and two beta chains (FadA).</text>
</comment>
<dbReference type="GO" id="GO:0010124">
    <property type="term" value="P:phenylacetate catabolic process"/>
    <property type="evidence" value="ECO:0007669"/>
    <property type="project" value="TreeGrafter"/>
</dbReference>
<evidence type="ECO:0000313" key="14">
    <source>
        <dbReference type="EMBL" id="AUM11611.1"/>
    </source>
</evidence>
<dbReference type="Pfam" id="PF00108">
    <property type="entry name" value="Thiolase_N"/>
    <property type="match status" value="1"/>
</dbReference>
<dbReference type="NCBIfam" id="NF006510">
    <property type="entry name" value="PRK08947.1"/>
    <property type="match status" value="1"/>
</dbReference>
<name>A0A2K9LHH6_9GAMM</name>
<comment type="pathway">
    <text evidence="9">Lipid metabolism; fatty acid beta-oxidation.</text>
</comment>
<dbReference type="RefSeq" id="WP_101892951.1">
    <property type="nucleotide sequence ID" value="NZ_CP022684.1"/>
</dbReference>
<dbReference type="Gene3D" id="3.40.47.10">
    <property type="match status" value="2"/>
</dbReference>
<comment type="function">
    <text evidence="9">Catalyzes the final step of fatty acid oxidation in which acetyl-CoA is released and the CoA ester of a fatty acid two carbons shorter is formed.</text>
</comment>
<dbReference type="EC" id="2.3.1.16" evidence="9"/>
<dbReference type="GO" id="GO:0006635">
    <property type="term" value="P:fatty acid beta-oxidation"/>
    <property type="evidence" value="ECO:0007669"/>
    <property type="project" value="UniProtKB-UniRule"/>
</dbReference>
<evidence type="ECO:0000256" key="2">
    <source>
        <dbReference type="ARBA" id="ARBA00022490"/>
    </source>
</evidence>
<reference evidence="15" key="1">
    <citation type="submission" date="2017-08" db="EMBL/GenBank/DDBJ databases">
        <title>Direct submision.</title>
        <authorList>
            <person name="Kim S.-J."/>
            <person name="Rhee S.-K."/>
        </authorList>
    </citation>
    <scope>NUCLEOTIDE SEQUENCE [LARGE SCALE GENOMIC DNA]</scope>
    <source>
        <strain evidence="15">GI5</strain>
    </source>
</reference>
<dbReference type="PANTHER" id="PTHR43853:SF11">
    <property type="entry name" value="3-KETOACYL-COA THIOLASE FADA"/>
    <property type="match status" value="1"/>
</dbReference>
<dbReference type="HAMAP" id="MF_01620">
    <property type="entry name" value="FadA"/>
    <property type="match status" value="1"/>
</dbReference>
<proteinExistence type="inferred from homology"/>
<comment type="subcellular location">
    <subcellularLocation>
        <location evidence="9">Cytoplasm</location>
    </subcellularLocation>
</comment>
<dbReference type="NCBIfam" id="TIGR02445">
    <property type="entry name" value="fadA"/>
    <property type="match status" value="1"/>
</dbReference>
<dbReference type="GO" id="GO:0033812">
    <property type="term" value="F:3-oxoadipyl-CoA thiolase activity"/>
    <property type="evidence" value="ECO:0007669"/>
    <property type="project" value="UniProtKB-EC"/>
</dbReference>
<evidence type="ECO:0000256" key="5">
    <source>
        <dbReference type="ARBA" id="ARBA00022963"/>
    </source>
</evidence>
<dbReference type="Pfam" id="PF02803">
    <property type="entry name" value="Thiolase_C"/>
    <property type="match status" value="1"/>
</dbReference>
<feature type="active site" description="Proton acceptor" evidence="9 10">
    <location>
        <position position="347"/>
    </location>
</feature>
<dbReference type="InterPro" id="IPR020616">
    <property type="entry name" value="Thiolase_N"/>
</dbReference>
<dbReference type="OrthoDB" id="9764638at2"/>
<dbReference type="PROSITE" id="PS00737">
    <property type="entry name" value="THIOLASE_2"/>
    <property type="match status" value="1"/>
</dbReference>
<dbReference type="PANTHER" id="PTHR43853">
    <property type="entry name" value="3-KETOACYL-COA THIOLASE, PEROXISOMAL"/>
    <property type="match status" value="1"/>
</dbReference>
<dbReference type="InterPro" id="IPR020610">
    <property type="entry name" value="Thiolase_AS"/>
</dbReference>
<dbReference type="UniPathway" id="UPA00659"/>
<dbReference type="CDD" id="cd00751">
    <property type="entry name" value="thiolase"/>
    <property type="match status" value="1"/>
</dbReference>
<dbReference type="InterPro" id="IPR020617">
    <property type="entry name" value="Thiolase_C"/>
</dbReference>
<dbReference type="FunFam" id="3.40.47.10:FF:000010">
    <property type="entry name" value="Acetyl-CoA acetyltransferase (Thiolase)"/>
    <property type="match status" value="1"/>
</dbReference>
<dbReference type="SUPFAM" id="SSF53901">
    <property type="entry name" value="Thiolase-like"/>
    <property type="match status" value="2"/>
</dbReference>
<evidence type="ECO:0000256" key="10">
    <source>
        <dbReference type="PIRSR" id="PIRSR000429-1"/>
    </source>
</evidence>
<dbReference type="GO" id="GO:0005737">
    <property type="term" value="C:cytoplasm"/>
    <property type="evidence" value="ECO:0007669"/>
    <property type="project" value="UniProtKB-SubCell"/>
</dbReference>
<evidence type="ECO:0000256" key="4">
    <source>
        <dbReference type="ARBA" id="ARBA00022832"/>
    </source>
</evidence>
<dbReference type="PIRSF" id="PIRSF000429">
    <property type="entry name" value="Ac-CoA_Ac_transf"/>
    <property type="match status" value="1"/>
</dbReference>
<dbReference type="InterPro" id="IPR050215">
    <property type="entry name" value="Thiolase-like_sf_Thiolase"/>
</dbReference>
<comment type="similarity">
    <text evidence="1 9 11">Belongs to the thiolase-like superfamily. Thiolase family.</text>
</comment>
<evidence type="ECO:0000256" key="3">
    <source>
        <dbReference type="ARBA" id="ARBA00022679"/>
    </source>
</evidence>
<evidence type="ECO:0000313" key="15">
    <source>
        <dbReference type="Proteomes" id="UP000235116"/>
    </source>
</evidence>